<proteinExistence type="predicted"/>
<comment type="subcellular location">
    <subcellularLocation>
        <location evidence="1">Membrane</location>
        <topology evidence="1">Multi-pass membrane protein</topology>
    </subcellularLocation>
</comment>
<evidence type="ECO:0000313" key="6">
    <source>
        <dbReference type="EMBL" id="TYK65187.1"/>
    </source>
</evidence>
<protein>
    <submittedName>
        <fullName evidence="6">LrgB family protein</fullName>
    </submittedName>
</protein>
<evidence type="ECO:0000256" key="4">
    <source>
        <dbReference type="ARBA" id="ARBA00023136"/>
    </source>
</evidence>
<evidence type="ECO:0000256" key="3">
    <source>
        <dbReference type="ARBA" id="ARBA00022989"/>
    </source>
</evidence>
<feature type="transmembrane region" description="Helical" evidence="5">
    <location>
        <begin position="6"/>
        <end position="28"/>
    </location>
</feature>
<evidence type="ECO:0000256" key="1">
    <source>
        <dbReference type="ARBA" id="ARBA00004141"/>
    </source>
</evidence>
<sequence>MINNFLINYPVLSAIFICFISISIYQLAANLQQKWLSIWLNPMLITILILVPVLVLLDINYQQYSQATYVLNMMLEPAIVALGYPLYQQFRQIRFHWREIISILALGVVVVISISFFMAIILIKAPEIAIALSLKSVTTPIGITLTDQLTGDSSITAFAIMLAGLFGGLLGPTWLNFIGVTSSKAQGLAVGSASHVIGTAVLVRISAEHGAYSSVALIISALLTALISPWLVPLLQQVLI</sequence>
<feature type="transmembrane region" description="Helical" evidence="5">
    <location>
        <begin position="35"/>
        <end position="57"/>
    </location>
</feature>
<keyword evidence="7" id="KW-1185">Reference proteome</keyword>
<dbReference type="PANTHER" id="PTHR30249:SF0">
    <property type="entry name" value="PLASTIDAL GLYCOLATE_GLYCERATE TRANSLOCATOR 1, CHLOROPLASTIC"/>
    <property type="match status" value="1"/>
</dbReference>
<gene>
    <name evidence="6" type="ORF">CWS31_012010</name>
</gene>
<dbReference type="Pfam" id="PF04172">
    <property type="entry name" value="LrgB"/>
    <property type="match status" value="1"/>
</dbReference>
<keyword evidence="4 5" id="KW-0472">Membrane</keyword>
<reference evidence="6 7" key="1">
    <citation type="submission" date="2019-08" db="EMBL/GenBank/DDBJ databases">
        <title>Microbe sample from Colwellia echini.</title>
        <authorList>
            <person name="Christiansen L."/>
            <person name="Pathiraja D."/>
            <person name="Schultz-Johansen M."/>
            <person name="Choi I.-G."/>
            <person name="Stougaard P."/>
        </authorList>
    </citation>
    <scope>NUCLEOTIDE SEQUENCE [LARGE SCALE GENOMIC DNA]</scope>
    <source>
        <strain evidence="6 7">A3</strain>
    </source>
</reference>
<dbReference type="Proteomes" id="UP000815846">
    <property type="component" value="Unassembled WGS sequence"/>
</dbReference>
<comment type="caution">
    <text evidence="6">The sequence shown here is derived from an EMBL/GenBank/DDBJ whole genome shotgun (WGS) entry which is preliminary data.</text>
</comment>
<feature type="transmembrane region" description="Helical" evidence="5">
    <location>
        <begin position="99"/>
        <end position="123"/>
    </location>
</feature>
<keyword evidence="3 5" id="KW-1133">Transmembrane helix</keyword>
<dbReference type="InterPro" id="IPR007300">
    <property type="entry name" value="CidB/LrgB"/>
</dbReference>
<dbReference type="EMBL" id="PJAI02000013">
    <property type="protein sequence ID" value="TYK65187.1"/>
    <property type="molecule type" value="Genomic_DNA"/>
</dbReference>
<name>A0ABY3MVS4_9GAMM</name>
<feature type="transmembrane region" description="Helical" evidence="5">
    <location>
        <begin position="155"/>
        <end position="175"/>
    </location>
</feature>
<evidence type="ECO:0000256" key="2">
    <source>
        <dbReference type="ARBA" id="ARBA00022692"/>
    </source>
</evidence>
<dbReference type="RefSeq" id="WP_101342579.1">
    <property type="nucleotide sequence ID" value="NZ_PJAI02000013.1"/>
</dbReference>
<dbReference type="PANTHER" id="PTHR30249">
    <property type="entry name" value="PUTATIVE SEROTONIN TRANSPORTER"/>
    <property type="match status" value="1"/>
</dbReference>
<keyword evidence="2 5" id="KW-0812">Transmembrane</keyword>
<accession>A0ABY3MVS4</accession>
<feature type="transmembrane region" description="Helical" evidence="5">
    <location>
        <begin position="211"/>
        <end position="232"/>
    </location>
</feature>
<organism evidence="6 7">
    <name type="scientific">Colwellia echini</name>
    <dbReference type="NCBI Taxonomy" id="1982103"/>
    <lineage>
        <taxon>Bacteria</taxon>
        <taxon>Pseudomonadati</taxon>
        <taxon>Pseudomonadota</taxon>
        <taxon>Gammaproteobacteria</taxon>
        <taxon>Alteromonadales</taxon>
        <taxon>Colwelliaceae</taxon>
        <taxon>Colwellia</taxon>
    </lineage>
</organism>
<evidence type="ECO:0000313" key="7">
    <source>
        <dbReference type="Proteomes" id="UP000815846"/>
    </source>
</evidence>
<evidence type="ECO:0000256" key="5">
    <source>
        <dbReference type="SAM" id="Phobius"/>
    </source>
</evidence>